<dbReference type="GO" id="GO:0016020">
    <property type="term" value="C:membrane"/>
    <property type="evidence" value="ECO:0007669"/>
    <property type="project" value="UniProtKB-SubCell"/>
</dbReference>
<proteinExistence type="predicted"/>
<organism evidence="6">
    <name type="scientific">Nippostrongylus brasiliensis</name>
    <name type="common">Rat hookworm</name>
    <dbReference type="NCBI Taxonomy" id="27835"/>
    <lineage>
        <taxon>Eukaryota</taxon>
        <taxon>Metazoa</taxon>
        <taxon>Ecdysozoa</taxon>
        <taxon>Nematoda</taxon>
        <taxon>Chromadorea</taxon>
        <taxon>Rhabditida</taxon>
        <taxon>Rhabditina</taxon>
        <taxon>Rhabditomorpha</taxon>
        <taxon>Strongyloidea</taxon>
        <taxon>Heligmosomidae</taxon>
        <taxon>Nippostrongylus</taxon>
    </lineage>
</organism>
<dbReference type="WBParaSite" id="NBR_0000499101-mRNA-1">
    <property type="protein sequence ID" value="NBR_0000499101-mRNA-1"/>
    <property type="gene ID" value="NBR_0000499101"/>
</dbReference>
<name>A0A0N4XR39_NIPBR</name>
<evidence type="ECO:0000256" key="3">
    <source>
        <dbReference type="ARBA" id="ARBA00022989"/>
    </source>
</evidence>
<dbReference type="InterPro" id="IPR052081">
    <property type="entry name" value="Dispatched_Hh_regulator"/>
</dbReference>
<keyword evidence="2" id="KW-0812">Transmembrane</keyword>
<dbReference type="GO" id="GO:0022857">
    <property type="term" value="F:transmembrane transporter activity"/>
    <property type="evidence" value="ECO:0007669"/>
    <property type="project" value="TreeGrafter"/>
</dbReference>
<keyword evidence="3" id="KW-1133">Transmembrane helix</keyword>
<keyword evidence="5" id="KW-0325">Glycoprotein</keyword>
<reference evidence="6" key="1">
    <citation type="submission" date="2017-02" db="UniProtKB">
        <authorList>
            <consortium name="WormBaseParasite"/>
        </authorList>
    </citation>
    <scope>IDENTIFICATION</scope>
</reference>
<comment type="subcellular location">
    <subcellularLocation>
        <location evidence="1">Membrane</location>
        <topology evidence="1">Multi-pass membrane protein</topology>
    </subcellularLocation>
</comment>
<dbReference type="PANTHER" id="PTHR45951:SF8">
    <property type="entry name" value="CHE-14 PROTEIN"/>
    <property type="match status" value="1"/>
</dbReference>
<evidence type="ECO:0000313" key="6">
    <source>
        <dbReference type="WBParaSite" id="NBR_0000499101-mRNA-1"/>
    </source>
</evidence>
<accession>A0A0N4XR39</accession>
<evidence type="ECO:0000256" key="4">
    <source>
        <dbReference type="ARBA" id="ARBA00023136"/>
    </source>
</evidence>
<dbReference type="GO" id="GO:0007224">
    <property type="term" value="P:smoothened signaling pathway"/>
    <property type="evidence" value="ECO:0007669"/>
    <property type="project" value="TreeGrafter"/>
</dbReference>
<keyword evidence="4" id="KW-0472">Membrane</keyword>
<evidence type="ECO:0000256" key="2">
    <source>
        <dbReference type="ARBA" id="ARBA00022692"/>
    </source>
</evidence>
<dbReference type="PANTHER" id="PTHR45951">
    <property type="entry name" value="PROTEIN DISPATCHED-RELATED"/>
    <property type="match status" value="1"/>
</dbReference>
<dbReference type="AlphaFoldDB" id="A0A0N4XR39"/>
<evidence type="ECO:0000256" key="5">
    <source>
        <dbReference type="ARBA" id="ARBA00023180"/>
    </source>
</evidence>
<protein>
    <submittedName>
        <fullName evidence="6">Protein dispatched (inferred by orthology to a D. melanogaster protein)</fullName>
    </submittedName>
</protein>
<evidence type="ECO:0000256" key="1">
    <source>
        <dbReference type="ARBA" id="ARBA00004141"/>
    </source>
</evidence>
<sequence length="147" mass="17201">LYFRSDPEFSLSTPSDVRALATTLATYRNFPFINHSEPFWPEKFIDWSNRYHCSEGFVCCNMSNSLFNNAFLDYCLRNSTSYIFTSYNDTPLFDNNSFALSGYTAMLPTHLSYSHRFHRLSQTFSRLSSLSPDHGWWAPEWAIISTW</sequence>